<gene>
    <name evidence="2" type="ORF">GNLVRS02_ARAD1D39402g</name>
</gene>
<evidence type="ECO:0000313" key="2">
    <source>
        <dbReference type="EMBL" id="CDP38650.1"/>
    </source>
</evidence>
<dbReference type="InterPro" id="IPR036322">
    <property type="entry name" value="WD40_repeat_dom_sf"/>
</dbReference>
<sequence length="508" mass="56883">MLRAHLSHLSDISIAQAKLMNHASTELSIPMSPGEIPVRFSKNLLCFLDYDATSAVTKINVINLETARQTVQLTYKWESGEGFMCADGCVNDNLVAFVTNENVLCYYHLKDCSNSVKTINLMHYTNHVNRPSVVAVACYQSLICMFLSYGVNCYVLVVDSQQGNPFASISVSDVTCAQLTIARFLGPLLFLATDDYFLLTVNHYDLNSLIKTQIIAISRSCPTIVYSSPPNQFFSIVGIDLKVESSEQQRLKGSNCCLLQCQEYNCWRVSYIGTVLYEMASGLSAPFTCLARDELTTNISRLSAMLNSPWAIPVVLVHIVLFIMFCPFFLLPGTQPVLSIWIEESTTTLHVDRRMRFIRRSAKSSYNRTETVPSDALLFANSSTLPPTWSVAEFSSTRIRLLGFAPTRESQIAYSKTRTLRAISVVCYWLCIGLFGVLMWSLMVHIPIAKYDLLVLLGITDAASIFLLSICQDTIILLPIIHSYSCRLFWKLGGLKTMISIKLLKKLT</sequence>
<reference evidence="2" key="1">
    <citation type="submission" date="2014-02" db="EMBL/GenBank/DDBJ databases">
        <authorList>
            <person name="Genoscope - CEA"/>
        </authorList>
    </citation>
    <scope>NUCLEOTIDE SEQUENCE</scope>
    <source>
        <strain evidence="2">LS3</strain>
    </source>
</reference>
<dbReference type="AlphaFoldDB" id="A0A060TC50"/>
<protein>
    <submittedName>
        <fullName evidence="2">ARAD1D39402p</fullName>
    </submittedName>
</protein>
<feature type="transmembrane region" description="Helical" evidence="1">
    <location>
        <begin position="310"/>
        <end position="331"/>
    </location>
</feature>
<accession>A0A060TC50</accession>
<evidence type="ECO:0000256" key="1">
    <source>
        <dbReference type="SAM" id="Phobius"/>
    </source>
</evidence>
<dbReference type="SUPFAM" id="SSF50978">
    <property type="entry name" value="WD40 repeat-like"/>
    <property type="match status" value="1"/>
</dbReference>
<keyword evidence="1" id="KW-0472">Membrane</keyword>
<keyword evidence="1" id="KW-1133">Transmembrane helix</keyword>
<keyword evidence="1" id="KW-0812">Transmembrane</keyword>
<proteinExistence type="predicted"/>
<reference evidence="2" key="2">
    <citation type="submission" date="2014-06" db="EMBL/GenBank/DDBJ databases">
        <title>The complete genome of Blastobotrys (Arxula) adeninivorans LS3 - a yeast of biotechnological interest.</title>
        <authorList>
            <person name="Kunze G."/>
            <person name="Gaillardin C."/>
            <person name="Czernicka M."/>
            <person name="Durrens P."/>
            <person name="Martin T."/>
            <person name="Boer E."/>
            <person name="Gabaldon T."/>
            <person name="Cruz J."/>
            <person name="Talla E."/>
            <person name="Marck C."/>
            <person name="Goffeau A."/>
            <person name="Barbe V."/>
            <person name="Baret P."/>
            <person name="Baronian K."/>
            <person name="Beier S."/>
            <person name="Bleykasten C."/>
            <person name="Bode R."/>
            <person name="Casaregola S."/>
            <person name="Despons L."/>
            <person name="Fairhead C."/>
            <person name="Giersberg M."/>
            <person name="Gierski P."/>
            <person name="Hahnel U."/>
            <person name="Hartmann A."/>
            <person name="Jankowska D."/>
            <person name="Jubin C."/>
            <person name="Jung P."/>
            <person name="Lafontaine I."/>
            <person name="Leh-Louis V."/>
            <person name="Lemaire M."/>
            <person name="Marcet-Houben M."/>
            <person name="Mascher M."/>
            <person name="Morel G."/>
            <person name="Richard G.-F."/>
            <person name="Riechen J."/>
            <person name="Sacerdot C."/>
            <person name="Sarkar A."/>
            <person name="Savel G."/>
            <person name="Schacherer J."/>
            <person name="Sherman D."/>
            <person name="Straub M.-L."/>
            <person name="Stein N."/>
            <person name="Thierry A."/>
            <person name="Trautwein-Schult A."/>
            <person name="Westhof E."/>
            <person name="Worch S."/>
            <person name="Dujon B."/>
            <person name="Souciet J.-L."/>
            <person name="Wincker P."/>
            <person name="Scholz U."/>
            <person name="Neuveglise N."/>
        </authorList>
    </citation>
    <scope>NUCLEOTIDE SEQUENCE</scope>
    <source>
        <strain evidence="2">LS3</strain>
    </source>
</reference>
<organism evidence="2">
    <name type="scientific">Blastobotrys adeninivorans</name>
    <name type="common">Yeast</name>
    <name type="synonym">Arxula adeninivorans</name>
    <dbReference type="NCBI Taxonomy" id="409370"/>
    <lineage>
        <taxon>Eukaryota</taxon>
        <taxon>Fungi</taxon>
        <taxon>Dikarya</taxon>
        <taxon>Ascomycota</taxon>
        <taxon>Saccharomycotina</taxon>
        <taxon>Dipodascomycetes</taxon>
        <taxon>Dipodascales</taxon>
        <taxon>Trichomonascaceae</taxon>
        <taxon>Blastobotrys</taxon>
    </lineage>
</organism>
<feature type="transmembrane region" description="Helical" evidence="1">
    <location>
        <begin position="425"/>
        <end position="448"/>
    </location>
</feature>
<name>A0A060TC50_BLAAD</name>
<dbReference type="EMBL" id="HG937694">
    <property type="protein sequence ID" value="CDP38650.1"/>
    <property type="molecule type" value="Genomic_DNA"/>
</dbReference>
<feature type="transmembrane region" description="Helical" evidence="1">
    <location>
        <begin position="454"/>
        <end position="481"/>
    </location>
</feature>